<dbReference type="PRINTS" id="PR00412">
    <property type="entry name" value="EPOXHYDRLASE"/>
</dbReference>
<name>A0ABW8KA55_9GAMM</name>
<feature type="signal peptide" evidence="1">
    <location>
        <begin position="1"/>
        <end position="22"/>
    </location>
</feature>
<evidence type="ECO:0000259" key="2">
    <source>
        <dbReference type="Pfam" id="PF00561"/>
    </source>
</evidence>
<dbReference type="InterPro" id="IPR029058">
    <property type="entry name" value="AB_hydrolase_fold"/>
</dbReference>
<dbReference type="Gene3D" id="3.40.50.1820">
    <property type="entry name" value="alpha/beta hydrolase"/>
    <property type="match status" value="1"/>
</dbReference>
<dbReference type="SUPFAM" id="SSF53474">
    <property type="entry name" value="alpha/beta-Hydrolases"/>
    <property type="match status" value="1"/>
</dbReference>
<dbReference type="EMBL" id="JADIKD010000012">
    <property type="protein sequence ID" value="MFK2919768.1"/>
    <property type="molecule type" value="Genomic_DNA"/>
</dbReference>
<proteinExistence type="predicted"/>
<dbReference type="Proteomes" id="UP001620408">
    <property type="component" value="Unassembled WGS sequence"/>
</dbReference>
<gene>
    <name evidence="3" type="ORF">ISS97_21080</name>
</gene>
<sequence length="317" mass="35419">MKLFALLLSLLASCTAATTAQAATLREGWQEVDGLHLFYREAGNPADPTVVFLHGYPLSSIMYAKVMEDLVAHQRVHVIAMDYPSFGYSDAPSHDTYRYTFDHVAETVADFLKARGISRYGLYMQDYGVPVGFRLISAHPEAITAIIVQNGVIHLDGFPSAQDPNGELRRHWANRNPAVDQRRTNYSKSLTYPRAEGWEDEDHAGLDASLQMVAAVQRPGVIEARNDLWFDYGTNVSRYPVWQATLRKMKVPVLVLWGQRDQFFTTPGAKAYLRDAPQAEVHILDSTHFATLDAPDEVAEFVGGFLVRHQVALPAAK</sequence>
<dbReference type="PANTHER" id="PTHR42977">
    <property type="entry name" value="HYDROLASE-RELATED"/>
    <property type="match status" value="1"/>
</dbReference>
<dbReference type="GO" id="GO:0016787">
    <property type="term" value="F:hydrolase activity"/>
    <property type="evidence" value="ECO:0007669"/>
    <property type="project" value="UniProtKB-KW"/>
</dbReference>
<evidence type="ECO:0000256" key="1">
    <source>
        <dbReference type="SAM" id="SignalP"/>
    </source>
</evidence>
<keyword evidence="4" id="KW-1185">Reference proteome</keyword>
<dbReference type="InterPro" id="IPR000639">
    <property type="entry name" value="Epox_hydrolase-like"/>
</dbReference>
<dbReference type="InterPro" id="IPR051340">
    <property type="entry name" value="Haloalkane_dehalogenase"/>
</dbReference>
<comment type="caution">
    <text evidence="3">The sequence shown here is derived from an EMBL/GenBank/DDBJ whole genome shotgun (WGS) entry which is preliminary data.</text>
</comment>
<reference evidence="3 4" key="1">
    <citation type="submission" date="2020-10" db="EMBL/GenBank/DDBJ databases">
        <title>Phylogeny of dyella-like bacteria.</title>
        <authorList>
            <person name="Fu J."/>
        </authorList>
    </citation>
    <scope>NUCLEOTIDE SEQUENCE [LARGE SCALE GENOMIC DNA]</scope>
    <source>
        <strain evidence="3 4">BB4</strain>
    </source>
</reference>
<dbReference type="RefSeq" id="WP_379984204.1">
    <property type="nucleotide sequence ID" value="NZ_JADIKD010000012.1"/>
</dbReference>
<organism evidence="3 4">
    <name type="scientific">Dyella koreensis</name>
    <dbReference type="NCBI Taxonomy" id="311235"/>
    <lineage>
        <taxon>Bacteria</taxon>
        <taxon>Pseudomonadati</taxon>
        <taxon>Pseudomonadota</taxon>
        <taxon>Gammaproteobacteria</taxon>
        <taxon>Lysobacterales</taxon>
        <taxon>Rhodanobacteraceae</taxon>
        <taxon>Dyella</taxon>
    </lineage>
</organism>
<dbReference type="InterPro" id="IPR000073">
    <property type="entry name" value="AB_hydrolase_1"/>
</dbReference>
<dbReference type="PANTHER" id="PTHR42977:SF1">
    <property type="entry name" value="BLR6576 PROTEIN"/>
    <property type="match status" value="1"/>
</dbReference>
<keyword evidence="1" id="KW-0732">Signal</keyword>
<feature type="chain" id="PRO_5047228548" evidence="1">
    <location>
        <begin position="23"/>
        <end position="317"/>
    </location>
</feature>
<protein>
    <submittedName>
        <fullName evidence="3">Alpha/beta hydrolase</fullName>
    </submittedName>
</protein>
<evidence type="ECO:0000313" key="4">
    <source>
        <dbReference type="Proteomes" id="UP001620408"/>
    </source>
</evidence>
<dbReference type="Pfam" id="PF00561">
    <property type="entry name" value="Abhydrolase_1"/>
    <property type="match status" value="1"/>
</dbReference>
<feature type="domain" description="AB hydrolase-1" evidence="2">
    <location>
        <begin position="48"/>
        <end position="295"/>
    </location>
</feature>
<accession>A0ABW8KA55</accession>
<keyword evidence="3" id="KW-0378">Hydrolase</keyword>
<evidence type="ECO:0000313" key="3">
    <source>
        <dbReference type="EMBL" id="MFK2919768.1"/>
    </source>
</evidence>